<comment type="caution">
    <text evidence="3">The sequence shown here is derived from an EMBL/GenBank/DDBJ whole genome shotgun (WGS) entry which is preliminary data.</text>
</comment>
<keyword evidence="1" id="KW-0175">Coiled coil</keyword>
<dbReference type="Proteomes" id="UP000749646">
    <property type="component" value="Unassembled WGS sequence"/>
</dbReference>
<evidence type="ECO:0000256" key="1">
    <source>
        <dbReference type="SAM" id="Coils"/>
    </source>
</evidence>
<feature type="region of interest" description="Disordered" evidence="2">
    <location>
        <begin position="144"/>
        <end position="165"/>
    </location>
</feature>
<feature type="coiled-coil region" evidence="1">
    <location>
        <begin position="170"/>
        <end position="197"/>
    </location>
</feature>
<evidence type="ECO:0000313" key="3">
    <source>
        <dbReference type="EMBL" id="KAF9981545.1"/>
    </source>
</evidence>
<dbReference type="OrthoDB" id="2443620at2759"/>
<keyword evidence="4" id="KW-1185">Reference proteome</keyword>
<protein>
    <submittedName>
        <fullName evidence="3">Uncharacterized protein</fullName>
    </submittedName>
</protein>
<evidence type="ECO:0000256" key="2">
    <source>
        <dbReference type="SAM" id="MobiDB-lite"/>
    </source>
</evidence>
<feature type="region of interest" description="Disordered" evidence="2">
    <location>
        <begin position="1"/>
        <end position="23"/>
    </location>
</feature>
<evidence type="ECO:0000313" key="4">
    <source>
        <dbReference type="Proteomes" id="UP000749646"/>
    </source>
</evidence>
<organism evidence="3 4">
    <name type="scientific">Modicella reniformis</name>
    <dbReference type="NCBI Taxonomy" id="1440133"/>
    <lineage>
        <taxon>Eukaryota</taxon>
        <taxon>Fungi</taxon>
        <taxon>Fungi incertae sedis</taxon>
        <taxon>Mucoromycota</taxon>
        <taxon>Mortierellomycotina</taxon>
        <taxon>Mortierellomycetes</taxon>
        <taxon>Mortierellales</taxon>
        <taxon>Mortierellaceae</taxon>
        <taxon>Modicella</taxon>
    </lineage>
</organism>
<feature type="compositionally biased region" description="Basic and acidic residues" evidence="2">
    <location>
        <begin position="156"/>
        <end position="165"/>
    </location>
</feature>
<proteinExistence type="predicted"/>
<reference evidence="3" key="1">
    <citation type="journal article" date="2020" name="Fungal Divers.">
        <title>Resolving the Mortierellaceae phylogeny through synthesis of multi-gene phylogenetics and phylogenomics.</title>
        <authorList>
            <person name="Vandepol N."/>
            <person name="Liber J."/>
            <person name="Desiro A."/>
            <person name="Na H."/>
            <person name="Kennedy M."/>
            <person name="Barry K."/>
            <person name="Grigoriev I.V."/>
            <person name="Miller A.N."/>
            <person name="O'Donnell K."/>
            <person name="Stajich J.E."/>
            <person name="Bonito G."/>
        </authorList>
    </citation>
    <scope>NUCLEOTIDE SEQUENCE</scope>
    <source>
        <strain evidence="3">MES-2147</strain>
    </source>
</reference>
<sequence length="277" mass="30718">MPTAESMMQPISAPVPVPGSQREPTVPNIPLVSHTNICDTSNFSSGSGLLHNQHHNSGSGLRRFPSIGVNKKITVENTTLKAKVVELERYLAGLKEGLIEAHRQIRAQRQELNEQSEHIQKCEFELGAKILEYEDLKEQLAEKIPPKQSVEIDTSEGQREEENNIKDQSIQALQKDNESKDAQIAELLESLEREKAAKLTGSVALKNAPSSGWQTQSIVNSVGYDLAQEHPKLLAKFEALRMQHAMASVYIDDLEGEIHELKIQGLDINSGLDPLAY</sequence>
<gene>
    <name evidence="3" type="ORF">BGZ65_003814</name>
</gene>
<dbReference type="EMBL" id="JAAAHW010003685">
    <property type="protein sequence ID" value="KAF9981545.1"/>
    <property type="molecule type" value="Genomic_DNA"/>
</dbReference>
<name>A0A9P6SLZ5_9FUNG</name>
<accession>A0A9P6SLZ5</accession>
<dbReference type="AlphaFoldDB" id="A0A9P6SLZ5"/>